<dbReference type="VEuPathDB" id="VectorBase:AMEM019584"/>
<feature type="transmembrane region" description="Helical" evidence="1">
    <location>
        <begin position="6"/>
        <end position="24"/>
    </location>
</feature>
<keyword evidence="1" id="KW-0812">Transmembrane</keyword>
<reference evidence="2" key="1">
    <citation type="submission" date="2020-05" db="UniProtKB">
        <authorList>
            <consortium name="EnsemblMetazoa"/>
        </authorList>
    </citation>
    <scope>IDENTIFICATION</scope>
    <source>
        <strain evidence="2">MAF</strain>
    </source>
</reference>
<dbReference type="Proteomes" id="UP000075903">
    <property type="component" value="Unassembled WGS sequence"/>
</dbReference>
<accession>A0A453Z221</accession>
<keyword evidence="3" id="KW-1185">Reference proteome</keyword>
<name>A0A453Z221_ANOME</name>
<dbReference type="EnsemblMetazoa" id="AMEM019584-RA">
    <property type="protein sequence ID" value="AMEM019584-PA"/>
    <property type="gene ID" value="AMEM019584"/>
</dbReference>
<keyword evidence="1" id="KW-1133">Transmembrane helix</keyword>
<dbReference type="AlphaFoldDB" id="A0A453Z221"/>
<evidence type="ECO:0000256" key="1">
    <source>
        <dbReference type="SAM" id="Phobius"/>
    </source>
</evidence>
<evidence type="ECO:0000313" key="2">
    <source>
        <dbReference type="EnsemblMetazoa" id="AMEM019584-PA"/>
    </source>
</evidence>
<proteinExistence type="predicted"/>
<keyword evidence="1" id="KW-0472">Membrane</keyword>
<evidence type="ECO:0000313" key="3">
    <source>
        <dbReference type="Proteomes" id="UP000075903"/>
    </source>
</evidence>
<sequence>MDIVVLVALKICFILFLIGGYYIARFIKQRRMGNTGNSDAGNSGTRIFSARCSTRTGCTAVQSLGFCATLGEPYNSSSS</sequence>
<organism evidence="2 3">
    <name type="scientific">Anopheles merus</name>
    <name type="common">Mosquito</name>
    <dbReference type="NCBI Taxonomy" id="30066"/>
    <lineage>
        <taxon>Eukaryota</taxon>
        <taxon>Metazoa</taxon>
        <taxon>Ecdysozoa</taxon>
        <taxon>Arthropoda</taxon>
        <taxon>Hexapoda</taxon>
        <taxon>Insecta</taxon>
        <taxon>Pterygota</taxon>
        <taxon>Neoptera</taxon>
        <taxon>Endopterygota</taxon>
        <taxon>Diptera</taxon>
        <taxon>Nematocera</taxon>
        <taxon>Culicoidea</taxon>
        <taxon>Culicidae</taxon>
        <taxon>Anophelinae</taxon>
        <taxon>Anopheles</taxon>
    </lineage>
</organism>
<protein>
    <submittedName>
        <fullName evidence="2">Uncharacterized protein</fullName>
    </submittedName>
</protein>